<evidence type="ECO:0000259" key="3">
    <source>
        <dbReference type="Pfam" id="PF01494"/>
    </source>
</evidence>
<evidence type="ECO:0000313" key="4">
    <source>
        <dbReference type="EMBL" id="KAG2491704.1"/>
    </source>
</evidence>
<protein>
    <recommendedName>
        <fullName evidence="3">FAD-binding domain-containing protein</fullName>
    </recommendedName>
</protein>
<keyword evidence="1" id="KW-0560">Oxidoreductase</keyword>
<dbReference type="GO" id="GO:0071949">
    <property type="term" value="F:FAD binding"/>
    <property type="evidence" value="ECO:0007669"/>
    <property type="project" value="InterPro"/>
</dbReference>
<dbReference type="Pfam" id="PF01494">
    <property type="entry name" value="FAD_binding_3"/>
    <property type="match status" value="1"/>
</dbReference>
<keyword evidence="1" id="KW-0503">Monooxygenase</keyword>
<gene>
    <name evidence="4" type="ORF">HYH03_009867</name>
</gene>
<dbReference type="PRINTS" id="PR00420">
    <property type="entry name" value="RNGMNOXGNASE"/>
</dbReference>
<evidence type="ECO:0000256" key="1">
    <source>
        <dbReference type="ARBA" id="ARBA00023033"/>
    </source>
</evidence>
<keyword evidence="2" id="KW-0812">Transmembrane</keyword>
<feature type="domain" description="FAD-binding" evidence="3">
    <location>
        <begin position="321"/>
        <end position="379"/>
    </location>
</feature>
<accession>A0A835Y628</accession>
<dbReference type="PANTHER" id="PTHR46028">
    <property type="entry name" value="KYNURENINE 3-MONOOXYGENASE"/>
    <property type="match status" value="1"/>
</dbReference>
<reference evidence="4" key="1">
    <citation type="journal article" date="2020" name="bioRxiv">
        <title>Comparative genomics of Chlamydomonas.</title>
        <authorList>
            <person name="Craig R.J."/>
            <person name="Hasan A.R."/>
            <person name="Ness R.W."/>
            <person name="Keightley P.D."/>
        </authorList>
    </citation>
    <scope>NUCLEOTIDE SEQUENCE</scope>
    <source>
        <strain evidence="4">CCAP 11/70</strain>
    </source>
</reference>
<evidence type="ECO:0000256" key="2">
    <source>
        <dbReference type="SAM" id="Phobius"/>
    </source>
</evidence>
<dbReference type="InterPro" id="IPR036188">
    <property type="entry name" value="FAD/NAD-bd_sf"/>
</dbReference>
<organism evidence="4 5">
    <name type="scientific">Edaphochlamys debaryana</name>
    <dbReference type="NCBI Taxonomy" id="47281"/>
    <lineage>
        <taxon>Eukaryota</taxon>
        <taxon>Viridiplantae</taxon>
        <taxon>Chlorophyta</taxon>
        <taxon>core chlorophytes</taxon>
        <taxon>Chlorophyceae</taxon>
        <taxon>CS clade</taxon>
        <taxon>Chlamydomonadales</taxon>
        <taxon>Chlamydomonadales incertae sedis</taxon>
        <taxon>Edaphochlamys</taxon>
    </lineage>
</organism>
<dbReference type="Proteomes" id="UP000612055">
    <property type="component" value="Unassembled WGS sequence"/>
</dbReference>
<comment type="caution">
    <text evidence="4">The sequence shown here is derived from an EMBL/GenBank/DDBJ whole genome shotgun (WGS) entry which is preliminary data.</text>
</comment>
<evidence type="ECO:0000313" key="5">
    <source>
        <dbReference type="Proteomes" id="UP000612055"/>
    </source>
</evidence>
<dbReference type="GO" id="GO:0070189">
    <property type="term" value="P:kynurenine metabolic process"/>
    <property type="evidence" value="ECO:0007669"/>
    <property type="project" value="TreeGrafter"/>
</dbReference>
<keyword evidence="2" id="KW-0472">Membrane</keyword>
<dbReference type="AlphaFoldDB" id="A0A835Y628"/>
<dbReference type="Gene3D" id="3.50.50.60">
    <property type="entry name" value="FAD/NAD(P)-binding domain"/>
    <property type="match status" value="1"/>
</dbReference>
<name>A0A835Y628_9CHLO</name>
<dbReference type="GO" id="GO:0004502">
    <property type="term" value="F:kynurenine 3-monooxygenase activity"/>
    <property type="evidence" value="ECO:0007669"/>
    <property type="project" value="TreeGrafter"/>
</dbReference>
<dbReference type="Pfam" id="PF13450">
    <property type="entry name" value="NAD_binding_8"/>
    <property type="match status" value="1"/>
</dbReference>
<feature type="transmembrane region" description="Helical" evidence="2">
    <location>
        <begin position="456"/>
        <end position="479"/>
    </location>
</feature>
<dbReference type="PANTHER" id="PTHR46028:SF7">
    <property type="entry name" value="KYNURENINE 3-MONOOXYGENASE-RELATED"/>
    <property type="match status" value="1"/>
</dbReference>
<keyword evidence="5" id="KW-1185">Reference proteome</keyword>
<sequence length="485" mass="51672">MAPASGPPGRRLVIVGGGPAGLLAAAALAPCFDSVAVYERREEPTADAAMRSQHSYPMVLAHRATEAFAAAGLSPACCSPEHSVPCDGHYSKGVLWGRAGDLGPAMRTWVVDRVGLAADLAAEVGRAQPDKVRMHFNAQLSRLNLAARRAEFVVDGKTAVEEGYELLLGADGASSAVREAMEAAGMLRTQLMYDSPVLYRTFYGLSRAAREEAGERELVPGICTHRPRQHLYWYDNKKGPLITFWMDESGRLDGLVSKNVNWDRAALLQSIRATHPAIPEHLAAGVVAQVADPPEGPGAAGAPVGSRFGRILRCSAFTGPHVALVGDAAHPVTGHLGQGCNMALESVRVLASALQQCGGDVDAGLRLYDSQRREDAWAMQHLEMAMAAFVRAPSARPSAASFSLPFRLYASALLTSTMLVGLALHKLAPSKFPTPIYLFAAFRDARVSYSAARRNCWAMMAGASALTAAGLAGVAAWALRRWVPR</sequence>
<dbReference type="OrthoDB" id="10053569at2759"/>
<dbReference type="SUPFAM" id="SSF51905">
    <property type="entry name" value="FAD/NAD(P)-binding domain"/>
    <property type="match status" value="1"/>
</dbReference>
<proteinExistence type="predicted"/>
<keyword evidence="2" id="KW-1133">Transmembrane helix</keyword>
<dbReference type="EMBL" id="JAEHOE010000050">
    <property type="protein sequence ID" value="KAG2491704.1"/>
    <property type="molecule type" value="Genomic_DNA"/>
</dbReference>
<dbReference type="InterPro" id="IPR002938">
    <property type="entry name" value="FAD-bd"/>
</dbReference>